<dbReference type="Proteomes" id="UP000610594">
    <property type="component" value="Unassembled WGS sequence"/>
</dbReference>
<comment type="caution">
    <text evidence="2">The sequence shown here is derived from an EMBL/GenBank/DDBJ whole genome shotgun (WGS) entry which is preliminary data.</text>
</comment>
<feature type="domain" description="Immunity MXAN-0049 protein" evidence="1">
    <location>
        <begin position="114"/>
        <end position="184"/>
    </location>
</feature>
<dbReference type="InterPro" id="IPR012433">
    <property type="entry name" value="Imm11"/>
</dbReference>
<evidence type="ECO:0000313" key="3">
    <source>
        <dbReference type="Proteomes" id="UP000610594"/>
    </source>
</evidence>
<reference evidence="2 3" key="1">
    <citation type="submission" date="2019-10" db="EMBL/GenBank/DDBJ databases">
        <title>Taxonomy of Antarctic Massilia spp.: description of Massilia rubra sp. nov., Massilia aquatica sp. nov., Massilia mucilaginosa sp. nov., Massilia frigida sp. nov. isolated from streams, lakes and regoliths.</title>
        <authorList>
            <person name="Holochova P."/>
            <person name="Sedlacek I."/>
            <person name="Kralova S."/>
            <person name="Maslanova I."/>
            <person name="Busse H.-J."/>
            <person name="Stankova E."/>
            <person name="Vrbovska V."/>
            <person name="Kovarovic V."/>
            <person name="Bartak M."/>
            <person name="Svec P."/>
            <person name="Pantucek R."/>
        </authorList>
    </citation>
    <scope>NUCLEOTIDE SEQUENCE [LARGE SCALE GENOMIC DNA]</scope>
    <source>
        <strain evidence="2 3">CCM 8694</strain>
    </source>
</reference>
<sequence>MNSTGIFKLLGDSDKYPGFLQTYLTSTEQWKEDIASRCAELGAKPFGPDYTQIPLEFANRRKKKKAVGDFSFRLAPFLVLSETARNALNEFLFPVGEFLEVDAPVEGFIGYRVLLHIYDCVNLEKSDYSRYDNGNILVRKPVLYEEKVANTHIFSIPESPTSVFVSQKFKDAVESAKLTGFDFTTEVPLTGIVNSP</sequence>
<dbReference type="RefSeq" id="WP_167241016.1">
    <property type="nucleotide sequence ID" value="NZ_WHJF01000197.1"/>
</dbReference>
<protein>
    <recommendedName>
        <fullName evidence="1">Immunity MXAN-0049 protein domain-containing protein</fullName>
    </recommendedName>
</protein>
<keyword evidence="3" id="KW-1185">Reference proteome</keyword>
<evidence type="ECO:0000313" key="2">
    <source>
        <dbReference type="EMBL" id="NHZ66930.1"/>
    </source>
</evidence>
<organism evidence="2 3">
    <name type="scientific">Massilia genomosp. 1</name>
    <dbReference type="NCBI Taxonomy" id="2609280"/>
    <lineage>
        <taxon>Bacteria</taxon>
        <taxon>Pseudomonadati</taxon>
        <taxon>Pseudomonadota</taxon>
        <taxon>Betaproteobacteria</taxon>
        <taxon>Burkholderiales</taxon>
        <taxon>Oxalobacteraceae</taxon>
        <taxon>Telluria group</taxon>
        <taxon>Massilia</taxon>
    </lineage>
</organism>
<proteinExistence type="predicted"/>
<dbReference type="Pfam" id="PF07791">
    <property type="entry name" value="Imm11"/>
    <property type="match status" value="1"/>
</dbReference>
<gene>
    <name evidence="2" type="ORF">F1735_32425</name>
</gene>
<accession>A0ABX0MW53</accession>
<name>A0ABX0MW53_9BURK</name>
<evidence type="ECO:0000259" key="1">
    <source>
        <dbReference type="Pfam" id="PF07791"/>
    </source>
</evidence>
<dbReference type="EMBL" id="WHJF01000197">
    <property type="protein sequence ID" value="NHZ66930.1"/>
    <property type="molecule type" value="Genomic_DNA"/>
</dbReference>